<dbReference type="Pfam" id="PF00456">
    <property type="entry name" value="Transketolase_N"/>
    <property type="match status" value="1"/>
</dbReference>
<dbReference type="PANTHER" id="PTHR47514:SF1">
    <property type="entry name" value="TRANSKETOLASE N-TERMINAL SECTION-RELATED"/>
    <property type="match status" value="1"/>
</dbReference>
<dbReference type="EMBL" id="BART01000722">
    <property type="protein sequence ID" value="GAG74486.1"/>
    <property type="molecule type" value="Genomic_DNA"/>
</dbReference>
<accession>X1BQR4</accession>
<sequence length="137" mass="15295">MPITDSKTGKLKKDYTVEELIEKAKEMRAYNMVAITAAGSGHTGGTLSIMDIAAALYLKKIRHDPENPTWEDRDRVFWSVGHKAPALYIALAEAGYFPLDDTVKLRKLWSGFEGHPNRLKVISVPSLNKFPLPISIL</sequence>
<organism evidence="5">
    <name type="scientific">marine sediment metagenome</name>
    <dbReference type="NCBI Taxonomy" id="412755"/>
    <lineage>
        <taxon>unclassified sequences</taxon>
        <taxon>metagenomes</taxon>
        <taxon>ecological metagenomes</taxon>
    </lineage>
</organism>
<evidence type="ECO:0000256" key="1">
    <source>
        <dbReference type="ARBA" id="ARBA00001964"/>
    </source>
</evidence>
<dbReference type="PANTHER" id="PTHR47514">
    <property type="entry name" value="TRANSKETOLASE N-TERMINAL SECTION-RELATED"/>
    <property type="match status" value="1"/>
</dbReference>
<comment type="cofactor">
    <cofactor evidence="1">
        <name>thiamine diphosphate</name>
        <dbReference type="ChEBI" id="CHEBI:58937"/>
    </cofactor>
</comment>
<protein>
    <recommendedName>
        <fullName evidence="4">Transketolase N-terminal domain-containing protein</fullName>
    </recommendedName>
</protein>
<keyword evidence="3" id="KW-0786">Thiamine pyrophosphate</keyword>
<reference evidence="5" key="1">
    <citation type="journal article" date="2014" name="Front. Microbiol.">
        <title>High frequency of phylogenetically diverse reductive dehalogenase-homologous genes in deep subseafloor sedimentary metagenomes.</title>
        <authorList>
            <person name="Kawai M."/>
            <person name="Futagami T."/>
            <person name="Toyoda A."/>
            <person name="Takaki Y."/>
            <person name="Nishi S."/>
            <person name="Hori S."/>
            <person name="Arai W."/>
            <person name="Tsubouchi T."/>
            <person name="Morono Y."/>
            <person name="Uchiyama I."/>
            <person name="Ito T."/>
            <person name="Fujiyama A."/>
            <person name="Inagaki F."/>
            <person name="Takami H."/>
        </authorList>
    </citation>
    <scope>NUCLEOTIDE SEQUENCE</scope>
    <source>
        <strain evidence="5">Expedition CK06-06</strain>
    </source>
</reference>
<evidence type="ECO:0000256" key="2">
    <source>
        <dbReference type="ARBA" id="ARBA00007131"/>
    </source>
</evidence>
<dbReference type="InterPro" id="IPR029061">
    <property type="entry name" value="THDP-binding"/>
</dbReference>
<evidence type="ECO:0000259" key="4">
    <source>
        <dbReference type="Pfam" id="PF00456"/>
    </source>
</evidence>
<proteinExistence type="inferred from homology"/>
<name>X1BQR4_9ZZZZ</name>
<comment type="similarity">
    <text evidence="2">Belongs to the transketolase family.</text>
</comment>
<dbReference type="AlphaFoldDB" id="X1BQR4"/>
<evidence type="ECO:0000313" key="5">
    <source>
        <dbReference type="EMBL" id="GAG74486.1"/>
    </source>
</evidence>
<evidence type="ECO:0000256" key="3">
    <source>
        <dbReference type="ARBA" id="ARBA00023052"/>
    </source>
</evidence>
<dbReference type="InterPro" id="IPR005474">
    <property type="entry name" value="Transketolase_N"/>
</dbReference>
<comment type="caution">
    <text evidence="5">The sequence shown here is derived from an EMBL/GenBank/DDBJ whole genome shotgun (WGS) entry which is preliminary data.</text>
</comment>
<feature type="domain" description="Transketolase N-terminal" evidence="4">
    <location>
        <begin position="24"/>
        <end position="119"/>
    </location>
</feature>
<dbReference type="SUPFAM" id="SSF52518">
    <property type="entry name" value="Thiamin diphosphate-binding fold (THDP-binding)"/>
    <property type="match status" value="1"/>
</dbReference>
<gene>
    <name evidence="5" type="ORF">S01H4_03080</name>
</gene>
<dbReference type="Gene3D" id="3.40.50.970">
    <property type="match status" value="1"/>
</dbReference>